<evidence type="ECO:0000256" key="1">
    <source>
        <dbReference type="SAM" id="Phobius"/>
    </source>
</evidence>
<keyword evidence="1" id="KW-1133">Transmembrane helix</keyword>
<feature type="transmembrane region" description="Helical" evidence="1">
    <location>
        <begin position="347"/>
        <end position="368"/>
    </location>
</feature>
<feature type="transmembrane region" description="Helical" evidence="1">
    <location>
        <begin position="61"/>
        <end position="80"/>
    </location>
</feature>
<dbReference type="Pfam" id="PF05975">
    <property type="entry name" value="EcsB"/>
    <property type="match status" value="1"/>
</dbReference>
<keyword evidence="3" id="KW-1185">Reference proteome</keyword>
<dbReference type="STRING" id="698758.AXY_07310"/>
<dbReference type="Proteomes" id="UP000006294">
    <property type="component" value="Chromosome"/>
</dbReference>
<dbReference type="PIRSF" id="PIRSF037259">
    <property type="entry name" value="EcsB_ABC"/>
    <property type="match status" value="1"/>
</dbReference>
<dbReference type="RefSeq" id="WP_015009468.1">
    <property type="nucleotide sequence ID" value="NC_018704.1"/>
</dbReference>
<gene>
    <name evidence="2" type="ordered locus">AXY_07310</name>
</gene>
<dbReference type="eggNOG" id="COG4473">
    <property type="taxonomic scope" value="Bacteria"/>
</dbReference>
<reference evidence="2 3" key="1">
    <citation type="submission" date="2011-01" db="EMBL/GenBank/DDBJ databases">
        <title>Whole genome sequence of Amphibacillus xylinus NBRC 15112.</title>
        <authorList>
            <person name="Nakazawa H."/>
            <person name="Katano Y."/>
            <person name="Nakamura S."/>
            <person name="Sasagawa M."/>
            <person name="Fukada J."/>
            <person name="Arai T."/>
            <person name="Sasakura N."/>
            <person name="Mochizuki D."/>
            <person name="Hosoyama A."/>
            <person name="Harada K."/>
            <person name="Horikawa H."/>
            <person name="Kato Y."/>
            <person name="Harada T."/>
            <person name="Sasaki K."/>
            <person name="Sekiguchi M."/>
            <person name="Hodoyama M."/>
            <person name="Nishiko R."/>
            <person name="Narita H."/>
            <person name="Hanamaki A."/>
            <person name="Hata C."/>
            <person name="Konno Y."/>
            <person name="Niimura Y."/>
            <person name="Yamazaki S."/>
            <person name="Fujita N."/>
        </authorList>
    </citation>
    <scope>NUCLEOTIDE SEQUENCE [LARGE SCALE GENOMIC DNA]</scope>
    <source>
        <strain evidence="3">ATCC 51415 / DSM 6626 / JCM 7361 / LMG 17667 / NBRC 15112 / Ep01</strain>
    </source>
</reference>
<evidence type="ECO:0000313" key="2">
    <source>
        <dbReference type="EMBL" id="BAM46863.1"/>
    </source>
</evidence>
<dbReference type="HOGENOM" id="CLU_054332_0_0_9"/>
<accession>K0J6T3</accession>
<feature type="transmembrane region" description="Helical" evidence="1">
    <location>
        <begin position="282"/>
        <end position="300"/>
    </location>
</feature>
<feature type="transmembrane region" description="Helical" evidence="1">
    <location>
        <begin position="306"/>
        <end position="326"/>
    </location>
</feature>
<sequence length="400" mass="46928">MMDSKKLFKERFSAHVKETIRYLQFILNGHLAIAILFLIGAGAVFYQQLLNQLPENFPTDWIVSGLFALVALYNPIQNLLKEADLVFLFPAEKKLTQYFNFTLLYSFITQLYLVAIVVAALAPLYQASRLAQSYLVIIFMLVFFKGWHFLLNWWLLRVRDKAIHRIGKLTRLILQLFIFYSYMNGQVLLASILTVGLFALFAYFYYYSHRFALAWDQLVAKDQQRMQSFYRLASMFTDVPQFKLSIKKRRLLVAWMTKRISFKQENSYSFLYRITFVRSADYFGLYFRLTLIGSVLLAYFDHIIIILIVNVLFLFVTGIQLIPLWYHHRTQVLGSLYPIKVIDRERSLIKLIEQLLILQLLIFTIISLLTSDLWQAGSVLLVGVVFVVGFARIYVRKKIN</sequence>
<feature type="transmembrane region" description="Helical" evidence="1">
    <location>
        <begin position="101"/>
        <end position="122"/>
    </location>
</feature>
<dbReference type="GO" id="GO:0016020">
    <property type="term" value="C:membrane"/>
    <property type="evidence" value="ECO:0007669"/>
    <property type="project" value="InterPro"/>
</dbReference>
<organism evidence="2 3">
    <name type="scientific">Amphibacillus xylanus (strain ATCC 51415 / DSM 6626 / JCM 7361 / LMG 17667 / NBRC 15112 / Ep01)</name>
    <dbReference type="NCBI Taxonomy" id="698758"/>
    <lineage>
        <taxon>Bacteria</taxon>
        <taxon>Bacillati</taxon>
        <taxon>Bacillota</taxon>
        <taxon>Bacilli</taxon>
        <taxon>Bacillales</taxon>
        <taxon>Bacillaceae</taxon>
        <taxon>Amphibacillus</taxon>
    </lineage>
</organism>
<dbReference type="KEGG" id="axl:AXY_07310"/>
<dbReference type="EMBL" id="AP012050">
    <property type="protein sequence ID" value="BAM46863.1"/>
    <property type="molecule type" value="Genomic_DNA"/>
</dbReference>
<feature type="transmembrane region" description="Helical" evidence="1">
    <location>
        <begin position="21"/>
        <end position="46"/>
    </location>
</feature>
<keyword evidence="1" id="KW-0812">Transmembrane</keyword>
<proteinExistence type="predicted"/>
<feature type="transmembrane region" description="Helical" evidence="1">
    <location>
        <begin position="188"/>
        <end position="207"/>
    </location>
</feature>
<protein>
    <submittedName>
        <fullName evidence="2">Putative ABC transporter permease protein</fullName>
    </submittedName>
</protein>
<dbReference type="AlphaFoldDB" id="K0J6T3"/>
<keyword evidence="1" id="KW-0472">Membrane</keyword>
<dbReference type="InterPro" id="IPR010288">
    <property type="entry name" value="EcsB_ABC"/>
</dbReference>
<name>K0J6T3_AMPXN</name>
<evidence type="ECO:0000313" key="3">
    <source>
        <dbReference type="Proteomes" id="UP000006294"/>
    </source>
</evidence>
<dbReference type="OrthoDB" id="2447941at2"/>
<feature type="transmembrane region" description="Helical" evidence="1">
    <location>
        <begin position="166"/>
        <end position="182"/>
    </location>
</feature>
<feature type="transmembrane region" description="Helical" evidence="1">
    <location>
        <begin position="374"/>
        <end position="395"/>
    </location>
</feature>
<feature type="transmembrane region" description="Helical" evidence="1">
    <location>
        <begin position="134"/>
        <end position="154"/>
    </location>
</feature>